<protein>
    <submittedName>
        <fullName evidence="2">Uncharacterized protein</fullName>
    </submittedName>
</protein>
<reference evidence="2 3" key="1">
    <citation type="journal article" date="2021" name="Sci. Rep.">
        <title>Chromosome anchoring in Senegalese sole (Solea senegalensis) reveals sex-associated markers and genome rearrangements in flatfish.</title>
        <authorList>
            <person name="Guerrero-Cozar I."/>
            <person name="Gomez-Garrido J."/>
            <person name="Berbel C."/>
            <person name="Martinez-Blanch J.F."/>
            <person name="Alioto T."/>
            <person name="Claros M.G."/>
            <person name="Gagnaire P.A."/>
            <person name="Manchado M."/>
        </authorList>
    </citation>
    <scope>NUCLEOTIDE SEQUENCE [LARGE SCALE GENOMIC DNA]</scope>
    <source>
        <strain evidence="2">Sse05_10M</strain>
    </source>
</reference>
<name>A0AAV6PJH8_SOLSE</name>
<organism evidence="2 3">
    <name type="scientific">Solea senegalensis</name>
    <name type="common">Senegalese sole</name>
    <dbReference type="NCBI Taxonomy" id="28829"/>
    <lineage>
        <taxon>Eukaryota</taxon>
        <taxon>Metazoa</taxon>
        <taxon>Chordata</taxon>
        <taxon>Craniata</taxon>
        <taxon>Vertebrata</taxon>
        <taxon>Euteleostomi</taxon>
        <taxon>Actinopterygii</taxon>
        <taxon>Neopterygii</taxon>
        <taxon>Teleostei</taxon>
        <taxon>Neoteleostei</taxon>
        <taxon>Acanthomorphata</taxon>
        <taxon>Carangaria</taxon>
        <taxon>Pleuronectiformes</taxon>
        <taxon>Pleuronectoidei</taxon>
        <taxon>Soleidae</taxon>
        <taxon>Solea</taxon>
    </lineage>
</organism>
<keyword evidence="1" id="KW-0732">Signal</keyword>
<dbReference type="Proteomes" id="UP000693946">
    <property type="component" value="Unassembled WGS sequence"/>
</dbReference>
<evidence type="ECO:0000313" key="2">
    <source>
        <dbReference type="EMBL" id="KAG7468913.1"/>
    </source>
</evidence>
<comment type="caution">
    <text evidence="2">The sequence shown here is derived from an EMBL/GenBank/DDBJ whole genome shotgun (WGS) entry which is preliminary data.</text>
</comment>
<feature type="signal peptide" evidence="1">
    <location>
        <begin position="1"/>
        <end position="24"/>
    </location>
</feature>
<accession>A0AAV6PJH8</accession>
<dbReference type="AlphaFoldDB" id="A0AAV6PJH8"/>
<sequence length="173" mass="18543">MTGGWTALVPLTLVLYCGLRPSLADILPCTYSNSPEAHTFSVSPPSVCDYWWSIDKKNVATHVTQGPGVMKNNGVVKSNVTTVVTDRCKPKMEYEADCEDGWRYTAVCQTNCSVAGQDPRTDGRNSGGKTLCVCICGHVSLLRPISTGQTTGLISGLALPVVGCLISIQYQVK</sequence>
<keyword evidence="3" id="KW-1185">Reference proteome</keyword>
<dbReference type="EMBL" id="JAGKHQ010000383">
    <property type="protein sequence ID" value="KAG7468913.1"/>
    <property type="molecule type" value="Genomic_DNA"/>
</dbReference>
<proteinExistence type="predicted"/>
<evidence type="ECO:0000313" key="3">
    <source>
        <dbReference type="Proteomes" id="UP000693946"/>
    </source>
</evidence>
<evidence type="ECO:0000256" key="1">
    <source>
        <dbReference type="SAM" id="SignalP"/>
    </source>
</evidence>
<feature type="chain" id="PRO_5043888056" evidence="1">
    <location>
        <begin position="25"/>
        <end position="173"/>
    </location>
</feature>
<gene>
    <name evidence="2" type="ORF">JOB18_000316</name>
</gene>